<dbReference type="RefSeq" id="WP_006884016.1">
    <property type="nucleotide sequence ID" value="NZ_AOIU01000028.1"/>
</dbReference>
<dbReference type="STRING" id="797114.C475_11710"/>
<dbReference type="InterPro" id="IPR010982">
    <property type="entry name" value="Lambda_DNA-bd_dom_sf"/>
</dbReference>
<comment type="caution">
    <text evidence="2">The sequence shown here is derived from an EMBL/GenBank/DDBJ whole genome shotgun (WGS) entry which is preliminary data.</text>
</comment>
<reference evidence="2 3" key="1">
    <citation type="journal article" date="2014" name="PLoS Genet.">
        <title>Phylogenetically driven sequencing of extremely halophilic archaea reveals strategies for static and dynamic osmo-response.</title>
        <authorList>
            <person name="Becker E.A."/>
            <person name="Seitzer P.M."/>
            <person name="Tritt A."/>
            <person name="Larsen D."/>
            <person name="Krusor M."/>
            <person name="Yao A.I."/>
            <person name="Wu D."/>
            <person name="Madern D."/>
            <person name="Eisen J.A."/>
            <person name="Darling A.E."/>
            <person name="Facciotti M.T."/>
        </authorList>
    </citation>
    <scope>NUCLEOTIDE SEQUENCE [LARGE SCALE GENOMIC DNA]</scope>
    <source>
        <strain evidence="2 3">2-9-1</strain>
    </source>
</reference>
<dbReference type="SUPFAM" id="SSF47413">
    <property type="entry name" value="lambda repressor-like DNA-binding domains"/>
    <property type="match status" value="1"/>
</dbReference>
<dbReference type="InterPro" id="IPR001387">
    <property type="entry name" value="Cro/C1-type_HTH"/>
</dbReference>
<name>M0CNS5_9EURY</name>
<dbReference type="Proteomes" id="UP000011626">
    <property type="component" value="Unassembled WGS sequence"/>
</dbReference>
<dbReference type="AlphaFoldDB" id="M0CNS5"/>
<organism evidence="2 3">
    <name type="scientific">Halosimplex carlsbadense 2-9-1</name>
    <dbReference type="NCBI Taxonomy" id="797114"/>
    <lineage>
        <taxon>Archaea</taxon>
        <taxon>Methanobacteriati</taxon>
        <taxon>Methanobacteriota</taxon>
        <taxon>Stenosarchaea group</taxon>
        <taxon>Halobacteria</taxon>
        <taxon>Halobacteriales</taxon>
        <taxon>Haloarculaceae</taxon>
        <taxon>Halosimplex</taxon>
    </lineage>
</organism>
<evidence type="ECO:0000313" key="2">
    <source>
        <dbReference type="EMBL" id="ELZ24901.1"/>
    </source>
</evidence>
<evidence type="ECO:0000259" key="1">
    <source>
        <dbReference type="PROSITE" id="PS50943"/>
    </source>
</evidence>
<dbReference type="Gene3D" id="1.10.260.40">
    <property type="entry name" value="lambda repressor-like DNA-binding domains"/>
    <property type="match status" value="1"/>
</dbReference>
<dbReference type="PROSITE" id="PS50943">
    <property type="entry name" value="HTH_CROC1"/>
    <property type="match status" value="1"/>
</dbReference>
<dbReference type="GO" id="GO:0003677">
    <property type="term" value="F:DNA binding"/>
    <property type="evidence" value="ECO:0007669"/>
    <property type="project" value="InterPro"/>
</dbReference>
<protein>
    <recommendedName>
        <fullName evidence="1">HTH cro/C1-type domain-containing protein</fullName>
    </recommendedName>
</protein>
<proteinExistence type="predicted"/>
<dbReference type="eggNOG" id="arCOG07960">
    <property type="taxonomic scope" value="Archaea"/>
</dbReference>
<dbReference type="CDD" id="cd00093">
    <property type="entry name" value="HTH_XRE"/>
    <property type="match status" value="1"/>
</dbReference>
<gene>
    <name evidence="2" type="ORF">C475_11710</name>
</gene>
<evidence type="ECO:0000313" key="3">
    <source>
        <dbReference type="Proteomes" id="UP000011626"/>
    </source>
</evidence>
<dbReference type="OrthoDB" id="204371at2157"/>
<dbReference type="EMBL" id="AOIU01000028">
    <property type="protein sequence ID" value="ELZ24901.1"/>
    <property type="molecule type" value="Genomic_DNA"/>
</dbReference>
<feature type="domain" description="HTH cro/C1-type" evidence="1">
    <location>
        <begin position="236"/>
        <end position="266"/>
    </location>
</feature>
<keyword evidence="3" id="KW-1185">Reference proteome</keyword>
<sequence>MSVEAPKRFFRESDHPLAEMYRKRVEQDRDLVILITDSSNDRGTGKTTEALRLAHGMDRTDDGVTPEKVALNPHPLIQAYTEEPRGSSLVLDESEVGIDKYKAGSAVNRAIRELVSTGRIEEKYLVLNAPADHLVDQDLKTLVDVWVLVERRGFANVYRMDWNPHQGHELTHNMGTLTWDPIPNGSDLHSVYQHLTEKKEARLRGEEGDDFVKRSEAQDMVEQAQKEAEKGKRNQLIRAMVENGLTQTQTADIVGLDQTTVSKIVNS</sequence>
<accession>M0CNS5</accession>